<dbReference type="PANTHER" id="PTHR31973:SF113">
    <property type="entry name" value="PROTEIN FAR1-RELATED SEQUENCE 5-LIKE"/>
    <property type="match status" value="1"/>
</dbReference>
<dbReference type="InterPro" id="IPR004332">
    <property type="entry name" value="Transposase_MuDR"/>
</dbReference>
<sequence>MSKIKIQKMTWEPKNWRTQNMKWKNNTTHVDELRYENMQFEDTPHVEDDNIFQENVAFEENMRCDKVPAINVQCDEPNSNNPTAPNKDENILHGSDMTELHNSSGDIIVGQVYETKEDLKTKLGIDAMKKNFEFKVKRSNKERFEVGCVDDGCMWKLRASKVRKSSYFMVRKYVTKRTCSLDVIHRHHRQASSYLIGQCIKSKYEGVSRVHRPHDIMEDIWKDMVVSISYVKAWRARNMHWSWLGDQQRNLT</sequence>
<accession>A0A6J5UX44</accession>
<protein>
    <recommendedName>
        <fullName evidence="1">Transposase MuDR plant domain-containing protein</fullName>
    </recommendedName>
</protein>
<evidence type="ECO:0000259" key="1">
    <source>
        <dbReference type="Pfam" id="PF03108"/>
    </source>
</evidence>
<dbReference type="EMBL" id="CAEKDK010000005">
    <property type="protein sequence ID" value="CAB4280004.1"/>
    <property type="molecule type" value="Genomic_DNA"/>
</dbReference>
<evidence type="ECO:0000313" key="3">
    <source>
        <dbReference type="Proteomes" id="UP000507222"/>
    </source>
</evidence>
<gene>
    <name evidence="2" type="ORF">CURHAP_LOCUS32706</name>
</gene>
<dbReference type="PANTHER" id="PTHR31973">
    <property type="entry name" value="POLYPROTEIN, PUTATIVE-RELATED"/>
    <property type="match status" value="1"/>
</dbReference>
<dbReference type="AlphaFoldDB" id="A0A6J5UX44"/>
<reference evidence="2 3" key="1">
    <citation type="submission" date="2020-05" db="EMBL/GenBank/DDBJ databases">
        <authorList>
            <person name="Campoy J."/>
            <person name="Schneeberger K."/>
            <person name="Spophaly S."/>
        </authorList>
    </citation>
    <scope>NUCLEOTIDE SEQUENCE [LARGE SCALE GENOMIC DNA]</scope>
    <source>
        <strain evidence="2">PruArmRojPasFocal</strain>
    </source>
</reference>
<feature type="domain" description="Transposase MuDR plant" evidence="1">
    <location>
        <begin position="108"/>
        <end position="170"/>
    </location>
</feature>
<proteinExistence type="predicted"/>
<dbReference type="Pfam" id="PF03108">
    <property type="entry name" value="DBD_Tnp_Mut"/>
    <property type="match status" value="1"/>
</dbReference>
<organism evidence="2 3">
    <name type="scientific">Prunus armeniaca</name>
    <name type="common">Apricot</name>
    <name type="synonym">Armeniaca vulgaris</name>
    <dbReference type="NCBI Taxonomy" id="36596"/>
    <lineage>
        <taxon>Eukaryota</taxon>
        <taxon>Viridiplantae</taxon>
        <taxon>Streptophyta</taxon>
        <taxon>Embryophyta</taxon>
        <taxon>Tracheophyta</taxon>
        <taxon>Spermatophyta</taxon>
        <taxon>Magnoliopsida</taxon>
        <taxon>eudicotyledons</taxon>
        <taxon>Gunneridae</taxon>
        <taxon>Pentapetalae</taxon>
        <taxon>rosids</taxon>
        <taxon>fabids</taxon>
        <taxon>Rosales</taxon>
        <taxon>Rosaceae</taxon>
        <taxon>Amygdaloideae</taxon>
        <taxon>Amygdaleae</taxon>
        <taxon>Prunus</taxon>
    </lineage>
</organism>
<name>A0A6J5UX44_PRUAR</name>
<evidence type="ECO:0000313" key="2">
    <source>
        <dbReference type="EMBL" id="CAB4280004.1"/>
    </source>
</evidence>
<dbReference type="Proteomes" id="UP000507222">
    <property type="component" value="Unassembled WGS sequence"/>
</dbReference>